<dbReference type="PROSITE" id="PS51194">
    <property type="entry name" value="HELICASE_CTER"/>
    <property type="match status" value="1"/>
</dbReference>
<dbReference type="SUPFAM" id="SSF50249">
    <property type="entry name" value="Nucleic acid-binding proteins"/>
    <property type="match status" value="1"/>
</dbReference>
<evidence type="ECO:0000256" key="6">
    <source>
        <dbReference type="ARBA" id="ARBA00022806"/>
    </source>
</evidence>
<dbReference type="InterPro" id="IPR047112">
    <property type="entry name" value="RecG/Mfd"/>
</dbReference>
<dbReference type="PROSITE" id="PS51192">
    <property type="entry name" value="HELICASE_ATP_BIND_1"/>
    <property type="match status" value="1"/>
</dbReference>
<comment type="similarity">
    <text evidence="1 15">Belongs to the helicase family. RecG subfamily.</text>
</comment>
<dbReference type="InterPro" id="IPR045562">
    <property type="entry name" value="RecG_dom3_C"/>
</dbReference>
<dbReference type="InterPro" id="IPR014001">
    <property type="entry name" value="Helicase_ATP-bd"/>
</dbReference>
<dbReference type="NCBIfam" id="TIGR00643">
    <property type="entry name" value="recG"/>
    <property type="match status" value="1"/>
</dbReference>
<accession>A0ABY5UVP5</accession>
<evidence type="ECO:0000256" key="7">
    <source>
        <dbReference type="ARBA" id="ARBA00022840"/>
    </source>
</evidence>
<dbReference type="Pfam" id="PF00270">
    <property type="entry name" value="DEAD"/>
    <property type="match status" value="1"/>
</dbReference>
<dbReference type="Pfam" id="PF17191">
    <property type="entry name" value="RecG_wedge"/>
    <property type="match status" value="1"/>
</dbReference>
<dbReference type="NCBIfam" id="NF008168">
    <property type="entry name" value="PRK10917.2-2"/>
    <property type="match status" value="1"/>
</dbReference>
<dbReference type="SMART" id="SM00487">
    <property type="entry name" value="DEXDc"/>
    <property type="match status" value="1"/>
</dbReference>
<dbReference type="CDD" id="cd04488">
    <property type="entry name" value="RecG_wedge_OBF"/>
    <property type="match status" value="1"/>
</dbReference>
<reference evidence="18" key="1">
    <citation type="journal article" date="2022" name="Cell">
        <title>Design, construction, and in vivo augmentation of a complex gut microbiome.</title>
        <authorList>
            <person name="Cheng A.G."/>
            <person name="Ho P.Y."/>
            <person name="Aranda-Diaz A."/>
            <person name="Jain S."/>
            <person name="Yu F.B."/>
            <person name="Meng X."/>
            <person name="Wang M."/>
            <person name="Iakiviak M."/>
            <person name="Nagashima K."/>
            <person name="Zhao A."/>
            <person name="Murugkar P."/>
            <person name="Patil A."/>
            <person name="Atabakhsh K."/>
            <person name="Weakley A."/>
            <person name="Yan J."/>
            <person name="Brumbaugh A.R."/>
            <person name="Higginbottom S."/>
            <person name="Dimas A."/>
            <person name="Shiver A.L."/>
            <person name="Deutschbauer A."/>
            <person name="Neff N."/>
            <person name="Sonnenburg J.L."/>
            <person name="Huang K.C."/>
            <person name="Fischbach M.A."/>
        </authorList>
    </citation>
    <scope>NUCLEOTIDE SEQUENCE</scope>
    <source>
        <strain evidence="18">AP11</strain>
    </source>
</reference>
<keyword evidence="19" id="KW-1185">Reference proteome</keyword>
<dbReference type="Pfam" id="PF19833">
    <property type="entry name" value="RecG_dom3_C"/>
    <property type="match status" value="1"/>
</dbReference>
<dbReference type="GO" id="GO:0016787">
    <property type="term" value="F:hydrolase activity"/>
    <property type="evidence" value="ECO:0007669"/>
    <property type="project" value="UniProtKB-KW"/>
</dbReference>
<dbReference type="SUPFAM" id="SSF52540">
    <property type="entry name" value="P-loop containing nucleoside triphosphate hydrolases"/>
    <property type="match status" value="2"/>
</dbReference>
<protein>
    <recommendedName>
        <fullName evidence="2 15">ATP-dependent DNA helicase RecG</fullName>
        <ecNumber evidence="13 15">5.6.2.4</ecNumber>
    </recommendedName>
</protein>
<dbReference type="Gene3D" id="2.40.50.140">
    <property type="entry name" value="Nucleic acid-binding proteins"/>
    <property type="match status" value="1"/>
</dbReference>
<dbReference type="GO" id="GO:0003678">
    <property type="term" value="F:DNA helicase activity"/>
    <property type="evidence" value="ECO:0007669"/>
    <property type="project" value="UniProtKB-EC"/>
</dbReference>
<proteinExistence type="inferred from homology"/>
<dbReference type="GeneID" id="82891226"/>
<feature type="domain" description="Helicase C-terminal" evidence="17">
    <location>
        <begin position="474"/>
        <end position="634"/>
    </location>
</feature>
<dbReference type="SMART" id="SM00490">
    <property type="entry name" value="HELICc"/>
    <property type="match status" value="1"/>
</dbReference>
<feature type="domain" description="Helicase ATP-binding" evidence="16">
    <location>
        <begin position="285"/>
        <end position="448"/>
    </location>
</feature>
<dbReference type="InterPro" id="IPR033454">
    <property type="entry name" value="RecG_wedge"/>
</dbReference>
<evidence type="ECO:0000256" key="11">
    <source>
        <dbReference type="ARBA" id="ARBA00023235"/>
    </source>
</evidence>
<evidence type="ECO:0000259" key="16">
    <source>
        <dbReference type="PROSITE" id="PS51192"/>
    </source>
</evidence>
<evidence type="ECO:0000256" key="3">
    <source>
        <dbReference type="ARBA" id="ARBA00022741"/>
    </source>
</evidence>
<evidence type="ECO:0000256" key="5">
    <source>
        <dbReference type="ARBA" id="ARBA00022801"/>
    </source>
</evidence>
<evidence type="ECO:0000256" key="9">
    <source>
        <dbReference type="ARBA" id="ARBA00023172"/>
    </source>
</evidence>
<dbReference type="EC" id="5.6.2.4" evidence="13 15"/>
<dbReference type="PANTHER" id="PTHR47964">
    <property type="entry name" value="ATP-DEPENDENT DNA HELICASE HOMOLOG RECG, CHLOROPLASTIC"/>
    <property type="match status" value="1"/>
</dbReference>
<dbReference type="NCBIfam" id="NF008165">
    <property type="entry name" value="PRK10917.1-3"/>
    <property type="match status" value="1"/>
</dbReference>
<dbReference type="CDD" id="cd17992">
    <property type="entry name" value="DEXHc_RecG"/>
    <property type="match status" value="1"/>
</dbReference>
<keyword evidence="9 15" id="KW-0233">DNA recombination</keyword>
<keyword evidence="4 15" id="KW-0227">DNA damage</keyword>
<evidence type="ECO:0000256" key="13">
    <source>
        <dbReference type="ARBA" id="ARBA00034808"/>
    </source>
</evidence>
<dbReference type="InterPro" id="IPR011545">
    <property type="entry name" value="DEAD/DEAH_box_helicase_dom"/>
</dbReference>
<dbReference type="InterPro" id="IPR001650">
    <property type="entry name" value="Helicase_C-like"/>
</dbReference>
<keyword evidence="5 15" id="KW-0378">Hydrolase</keyword>
<evidence type="ECO:0000313" key="18">
    <source>
        <dbReference type="EMBL" id="UWN56185.1"/>
    </source>
</evidence>
<dbReference type="PANTHER" id="PTHR47964:SF1">
    <property type="entry name" value="ATP-DEPENDENT DNA HELICASE HOMOLOG RECG, CHLOROPLASTIC"/>
    <property type="match status" value="1"/>
</dbReference>
<evidence type="ECO:0000256" key="2">
    <source>
        <dbReference type="ARBA" id="ARBA00017846"/>
    </source>
</evidence>
<evidence type="ECO:0000256" key="1">
    <source>
        <dbReference type="ARBA" id="ARBA00007504"/>
    </source>
</evidence>
<evidence type="ECO:0000256" key="12">
    <source>
        <dbReference type="ARBA" id="ARBA00034617"/>
    </source>
</evidence>
<name>A0ABY5UVP5_9BACT</name>
<dbReference type="Proteomes" id="UP001059295">
    <property type="component" value="Chromosome"/>
</dbReference>
<dbReference type="InterPro" id="IPR012340">
    <property type="entry name" value="NA-bd_OB-fold"/>
</dbReference>
<evidence type="ECO:0000313" key="19">
    <source>
        <dbReference type="Proteomes" id="UP001059295"/>
    </source>
</evidence>
<dbReference type="Pfam" id="PF00271">
    <property type="entry name" value="Helicase_C"/>
    <property type="match status" value="1"/>
</dbReference>
<evidence type="ECO:0000256" key="4">
    <source>
        <dbReference type="ARBA" id="ARBA00022763"/>
    </source>
</evidence>
<organism evidence="18 19">
    <name type="scientific">Alistipes ihumii AP11</name>
    <dbReference type="NCBI Taxonomy" id="1211813"/>
    <lineage>
        <taxon>Bacteria</taxon>
        <taxon>Pseudomonadati</taxon>
        <taxon>Bacteroidota</taxon>
        <taxon>Bacteroidia</taxon>
        <taxon>Bacteroidales</taxon>
        <taxon>Rikenellaceae</taxon>
        <taxon>Alistipes</taxon>
    </lineage>
</organism>
<dbReference type="InterPro" id="IPR027417">
    <property type="entry name" value="P-loop_NTPase"/>
</dbReference>
<comment type="catalytic activity">
    <reaction evidence="14 15">
        <text>ATP + H2O = ADP + phosphate + H(+)</text>
        <dbReference type="Rhea" id="RHEA:13065"/>
        <dbReference type="ChEBI" id="CHEBI:15377"/>
        <dbReference type="ChEBI" id="CHEBI:15378"/>
        <dbReference type="ChEBI" id="CHEBI:30616"/>
        <dbReference type="ChEBI" id="CHEBI:43474"/>
        <dbReference type="ChEBI" id="CHEBI:456216"/>
        <dbReference type="EC" id="5.6.2.4"/>
    </reaction>
</comment>
<keyword evidence="8" id="KW-0238">DNA-binding</keyword>
<evidence type="ECO:0000259" key="17">
    <source>
        <dbReference type="PROSITE" id="PS51194"/>
    </source>
</evidence>
<dbReference type="EMBL" id="CP102294">
    <property type="protein sequence ID" value="UWN56185.1"/>
    <property type="molecule type" value="Genomic_DNA"/>
</dbReference>
<dbReference type="Gene3D" id="3.40.50.300">
    <property type="entry name" value="P-loop containing nucleotide triphosphate hydrolases"/>
    <property type="match status" value="2"/>
</dbReference>
<keyword evidence="11" id="KW-0413">Isomerase</keyword>
<keyword evidence="7 15" id="KW-0067">ATP-binding</keyword>
<sequence length="702" mass="78807">MGYILDNDIQFLSGVGERRARLLRSELGIRTLGDLLYHFPFRYIDRSRIWRISELRDDSLTYVQLQVRITGFRHVGAGAKKRFVATVADATGTAELVWFKGIGWIEKRLEQGREYIVFGRPAFFGGVLSLVHPEVESVLDQKNRFHSSVQGVYSTTEKLSNAQLGTKAIHSLMCNLWPQVDGRLRETLPDEVIREYGLVPLRDALYNIHFPTSQQALRDAELRLKFDELLGIQLNILQQRHARTSREDGFLFPTVGRLFNTFYNERLPFPLTGAQKRVIREIRQDTVTGHQMNRLLQGDVGSGKTLVALMSMLLACDNGFQACLMAPTEILASQHYASIVRMTEGIGLRVGLLTGSTKKKERAELSEGLLSGEIDILIGTHALIENGVRFRNLGFVVIDEQHRFGVEQRARLWSKNPQAAPHVLVMTATPIPRTLAMTLYGDLDVSVIDELPPGRKPVKTVHYRDSHRLRVFGFIRDEIKRGRQVYVVYPLIKESEKMDYKDLEDGYAGIVQAFPPPEYVTVVVHGKMKAADKEYGMDLFKRGVAHIMVATSVIEVGVDVPNASIIVIESAERFGLSQLHQLRGRVGRGAEQSYCILMSGDKLSAESRKRLGAMVQTTDGFRLAEMDLQLRGPGDLSGTLQSGLAFDLKIASLGRDGQILSLARSAAERILEQDPHLERNAMLKELSDKYNSAENADFSMIS</sequence>
<keyword evidence="10 15" id="KW-0234">DNA repair</keyword>
<evidence type="ECO:0000256" key="14">
    <source>
        <dbReference type="ARBA" id="ARBA00048988"/>
    </source>
</evidence>
<dbReference type="RefSeq" id="WP_019245957.1">
    <property type="nucleotide sequence ID" value="NZ_CAPH01000013.1"/>
</dbReference>
<comment type="function">
    <text evidence="15">Plays a critical role in recombination and DNA repair. Helps process Holliday junction intermediates to mature products by catalyzing branch migration. Has replication fork regression activity, unwinds stalled or blocked replication forks to make a HJ that can be resolved. Has a DNA unwinding activity characteristic of a DNA helicase with 3'-5' polarity.</text>
</comment>
<evidence type="ECO:0000256" key="15">
    <source>
        <dbReference type="RuleBase" id="RU363016"/>
    </source>
</evidence>
<keyword evidence="3 15" id="KW-0547">Nucleotide-binding</keyword>
<evidence type="ECO:0000256" key="8">
    <source>
        <dbReference type="ARBA" id="ARBA00023125"/>
    </source>
</evidence>
<dbReference type="InterPro" id="IPR004609">
    <property type="entry name" value="ATP-dep_DNA_helicase_RecG"/>
</dbReference>
<evidence type="ECO:0000256" key="10">
    <source>
        <dbReference type="ARBA" id="ARBA00023204"/>
    </source>
</evidence>
<keyword evidence="6 15" id="KW-0347">Helicase</keyword>
<comment type="catalytic activity">
    <reaction evidence="12 15">
        <text>Couples ATP hydrolysis with the unwinding of duplex DNA by translocating in the 3'-5' direction.</text>
        <dbReference type="EC" id="5.6.2.4"/>
    </reaction>
</comment>
<gene>
    <name evidence="18" type="primary">recG</name>
    <name evidence="18" type="ORF">NQ491_05790</name>
</gene>